<gene>
    <name evidence="8" type="primary">SUB2_37</name>
    <name evidence="8" type="ORF">FOZ62_022279</name>
</gene>
<evidence type="ECO:0000256" key="3">
    <source>
        <dbReference type="ARBA" id="ARBA00022825"/>
    </source>
</evidence>
<dbReference type="InterPro" id="IPR036852">
    <property type="entry name" value="Peptidase_S8/S53_dom_sf"/>
</dbReference>
<dbReference type="Proteomes" id="UP000574390">
    <property type="component" value="Unassembled WGS sequence"/>
</dbReference>
<evidence type="ECO:0000256" key="4">
    <source>
        <dbReference type="ARBA" id="ARBA00023529"/>
    </source>
</evidence>
<comment type="similarity">
    <text evidence="6">Belongs to the peptidase S8 family.</text>
</comment>
<feature type="non-terminal residue" evidence="8">
    <location>
        <position position="135"/>
    </location>
</feature>
<dbReference type="Gene3D" id="3.40.50.200">
    <property type="entry name" value="Peptidase S8/S53 domain"/>
    <property type="match status" value="2"/>
</dbReference>
<feature type="non-terminal residue" evidence="8">
    <location>
        <position position="1"/>
    </location>
</feature>
<accession>A0A7J6P682</accession>
<evidence type="ECO:0000259" key="7">
    <source>
        <dbReference type="Pfam" id="PF00082"/>
    </source>
</evidence>
<evidence type="ECO:0000313" key="9">
    <source>
        <dbReference type="Proteomes" id="UP000574390"/>
    </source>
</evidence>
<organism evidence="8 9">
    <name type="scientific">Perkinsus olseni</name>
    <name type="common">Perkinsus atlanticus</name>
    <dbReference type="NCBI Taxonomy" id="32597"/>
    <lineage>
        <taxon>Eukaryota</taxon>
        <taxon>Sar</taxon>
        <taxon>Alveolata</taxon>
        <taxon>Perkinsozoa</taxon>
        <taxon>Perkinsea</taxon>
        <taxon>Perkinsida</taxon>
        <taxon>Perkinsidae</taxon>
        <taxon>Perkinsus</taxon>
    </lineage>
</organism>
<protein>
    <recommendedName>
        <fullName evidence="5">subtilisin</fullName>
        <ecNumber evidence="5">3.4.21.62</ecNumber>
    </recommendedName>
</protein>
<dbReference type="GO" id="GO:0004252">
    <property type="term" value="F:serine-type endopeptidase activity"/>
    <property type="evidence" value="ECO:0007669"/>
    <property type="project" value="UniProtKB-EC"/>
</dbReference>
<keyword evidence="2" id="KW-0378">Hydrolase</keyword>
<reference evidence="8 9" key="1">
    <citation type="submission" date="2020-04" db="EMBL/GenBank/DDBJ databases">
        <title>Perkinsus olseni comparative genomics.</title>
        <authorList>
            <person name="Bogema D.R."/>
        </authorList>
    </citation>
    <scope>NUCLEOTIDE SEQUENCE [LARGE SCALE GENOMIC DNA]</scope>
    <source>
        <strain evidence="8">ATCC PRA-205</strain>
    </source>
</reference>
<dbReference type="EC" id="3.4.21.62" evidence="5"/>
<evidence type="ECO:0000256" key="6">
    <source>
        <dbReference type="PROSITE-ProRule" id="PRU01240"/>
    </source>
</evidence>
<keyword evidence="3" id="KW-0720">Serine protease</keyword>
<evidence type="ECO:0000313" key="8">
    <source>
        <dbReference type="EMBL" id="KAF4691327.1"/>
    </source>
</evidence>
<evidence type="ECO:0000256" key="5">
    <source>
        <dbReference type="ARBA" id="ARBA00023619"/>
    </source>
</evidence>
<comment type="catalytic activity">
    <reaction evidence="4">
        <text>Hydrolysis of proteins with broad specificity for peptide bonds, and a preference for a large uncharged residue in P1. Hydrolyzes peptide amides.</text>
        <dbReference type="EC" id="3.4.21.62"/>
    </reaction>
</comment>
<dbReference type="InterPro" id="IPR000209">
    <property type="entry name" value="Peptidase_S8/S53_dom"/>
</dbReference>
<proteinExistence type="inferred from homology"/>
<dbReference type="GO" id="GO:0006508">
    <property type="term" value="P:proteolysis"/>
    <property type="evidence" value="ECO:0007669"/>
    <property type="project" value="UniProtKB-KW"/>
</dbReference>
<dbReference type="PROSITE" id="PS00138">
    <property type="entry name" value="SUBTILASE_SER"/>
    <property type="match status" value="1"/>
</dbReference>
<dbReference type="Pfam" id="PF00082">
    <property type="entry name" value="Peptidase_S8"/>
    <property type="match status" value="1"/>
</dbReference>
<comment type="caution">
    <text evidence="8">The sequence shown here is derived from an EMBL/GenBank/DDBJ whole genome shotgun (WGS) entry which is preliminary data.</text>
</comment>
<dbReference type="PROSITE" id="PS51892">
    <property type="entry name" value="SUBTILASE"/>
    <property type="match status" value="1"/>
</dbReference>
<name>A0A7J6P682_PEROL</name>
<comment type="caution">
    <text evidence="6">Lacks conserved residue(s) required for the propagation of feature annotation.</text>
</comment>
<keyword evidence="1" id="KW-0645">Protease</keyword>
<evidence type="ECO:0000256" key="2">
    <source>
        <dbReference type="ARBA" id="ARBA00022801"/>
    </source>
</evidence>
<evidence type="ECO:0000256" key="1">
    <source>
        <dbReference type="ARBA" id="ARBA00022670"/>
    </source>
</evidence>
<dbReference type="InterPro" id="IPR023828">
    <property type="entry name" value="Peptidase_S8_Ser-AS"/>
</dbReference>
<dbReference type="SUPFAM" id="SSF52743">
    <property type="entry name" value="Subtilisin-like"/>
    <property type="match status" value="1"/>
</dbReference>
<dbReference type="EMBL" id="JABANM010036297">
    <property type="protein sequence ID" value="KAF4691327.1"/>
    <property type="molecule type" value="Genomic_DNA"/>
</dbReference>
<sequence length="135" mass="13848">VLPDTGSGSTWHMAKAMDMAVDIGVDIVSISMGAYTTKRSGEWVLGKPFKAASDQGIIIVGAAGALNIQGSLELYSSSNYGDYVDIAAYGAGVYVGNNKLAFGTSFACPIVSGALAILLGMGVKPKYAAGIITYN</sequence>
<feature type="domain" description="Peptidase S8/S53" evidence="7">
    <location>
        <begin position="5"/>
        <end position="89"/>
    </location>
</feature>
<dbReference type="AlphaFoldDB" id="A0A7J6P682"/>